<keyword evidence="4" id="KW-0244">Early protein</keyword>
<proteinExistence type="inferred from homology"/>
<comment type="subcellular location">
    <subcellularLocation>
        <location evidence="2">Host cytoplasm</location>
    </subcellularLocation>
    <subcellularLocation>
        <location evidence="1">Host nucleus</location>
    </subcellularLocation>
</comment>
<name>A0A3G8W3L7_ADE12</name>
<dbReference type="GO" id="GO:0030430">
    <property type="term" value="C:host cell cytoplasm"/>
    <property type="evidence" value="ECO:0007669"/>
    <property type="project" value="UniProtKB-SubCell"/>
</dbReference>
<reference evidence="9" key="1">
    <citation type="submission" date="2016-09" db="EMBL/GenBank/DDBJ databases">
        <title>A new generic human adenovirus multigene typing system reveals a high ratio of recombinant strains and possible new types in a collection of Swedish isolates.</title>
        <authorList>
            <person name="Kajan G.L."/>
            <person name="Lipiec A."/>
            <person name="Bartha D."/>
            <person name="Allard A."/>
            <person name="Arnberg N."/>
        </authorList>
    </citation>
    <scope>NUCLEOTIDE SEQUENCE [LARGE SCALE GENOMIC DNA]</scope>
    <source>
        <strain evidence="9">GyK010</strain>
    </source>
</reference>
<comment type="function">
    <text evidence="7">Plays a major role to prevent cellular inhibition of viral genome replication by nuclear bodies. Assembles an SCF-like E3 ubiquitin ligase complex based on the cellular proteins ELOB, ELOC, CUL5 and RBX1, in cooperation with viral E1B-55K. This viral RING-type ligase ubiquitinates cellular substrates prior to proteasomal degradation: p53/TP53, LIG4, MRE11-RAD50-NBS1 (MRN) complex, ITGA3, DAXX and BLM.</text>
</comment>
<dbReference type="GO" id="GO:0042025">
    <property type="term" value="C:host cell nucleus"/>
    <property type="evidence" value="ECO:0007669"/>
    <property type="project" value="UniProtKB-SubCell"/>
</dbReference>
<evidence type="ECO:0000256" key="3">
    <source>
        <dbReference type="ARBA" id="ARBA00006872"/>
    </source>
</evidence>
<dbReference type="Pfam" id="PF04528">
    <property type="entry name" value="Adeno_E4_34"/>
    <property type="match status" value="1"/>
</dbReference>
<evidence type="ECO:0000256" key="2">
    <source>
        <dbReference type="ARBA" id="ARBA00004192"/>
    </source>
</evidence>
<dbReference type="InterPro" id="IPR007615">
    <property type="entry name" value="Adenovirus_E4_30/34"/>
</dbReference>
<sequence length="291" mass="34298">MQRDRRYRYRLAPYNKYQLPPCEEQSKATLSTSENSLWPECNSLTLHNVSEVRGIPSCVGFTVLQEWPIPWDMILTDYEMFILKKYMSVCMCCATINVEVTQLLHGHERWLIHCHCQRPGSLQCMSAGMLLGRWFKMAVYGALINKRCFWYREIVNHLMPKEVMYVGSTFVRGRHLIYFKIMYDGHAWLALEKVSFGWSAFNYGILNNMLVLCCDYCKDLSEIRMRCCARRTRLLMLKVVKVIAENTVRPLKHSRHEGYRQQLLKGLIMHHRAILFGDYNQRENPWAADGH</sequence>
<evidence type="ECO:0000256" key="7">
    <source>
        <dbReference type="ARBA" id="ARBA00044723"/>
    </source>
</evidence>
<accession>A0A3G8W3L7</accession>
<evidence type="ECO:0000256" key="5">
    <source>
        <dbReference type="ARBA" id="ARBA00022562"/>
    </source>
</evidence>
<evidence type="ECO:0000256" key="6">
    <source>
        <dbReference type="ARBA" id="ARBA00023200"/>
    </source>
</evidence>
<keyword evidence="5" id="KW-1048">Host nucleus</keyword>
<keyword evidence="6" id="KW-1035">Host cytoplasm</keyword>
<organismHost>
    <name type="scientific">Homo sapiens</name>
    <name type="common">Human</name>
    <dbReference type="NCBI Taxonomy" id="9606"/>
</organismHost>
<evidence type="ECO:0000256" key="1">
    <source>
        <dbReference type="ARBA" id="ARBA00004147"/>
    </source>
</evidence>
<organism evidence="9">
    <name type="scientific">Human adenovirus A serotype 12</name>
    <name type="common">HAdV-12</name>
    <name type="synonym">Human adenovirus 12</name>
    <dbReference type="NCBI Taxonomy" id="28282"/>
    <lineage>
        <taxon>Viruses</taxon>
        <taxon>Varidnaviria</taxon>
        <taxon>Bamfordvirae</taxon>
        <taxon>Preplasmiviricota</taxon>
        <taxon>Polisuviricotina</taxon>
        <taxon>Pharingeaviricetes</taxon>
        <taxon>Rowavirales</taxon>
        <taxon>Adenoviridae</taxon>
        <taxon>Mastadenovirus</taxon>
        <taxon>Mastadenovirus adami</taxon>
        <taxon>Human mastadenovirus A</taxon>
    </lineage>
</organism>
<protein>
    <submittedName>
        <fullName evidence="9">Control protein E4 34K</fullName>
    </submittedName>
</protein>
<evidence type="ECO:0000256" key="8">
    <source>
        <dbReference type="ARBA" id="ARBA00044760"/>
    </source>
</evidence>
<evidence type="ECO:0000313" key="9">
    <source>
        <dbReference type="EMBL" id="AZI15444.1"/>
    </source>
</evidence>
<dbReference type="EMBL" id="KX868289">
    <property type="protein sequence ID" value="AZI15444.1"/>
    <property type="molecule type" value="Genomic_DNA"/>
</dbReference>
<comment type="similarity">
    <text evidence="3">Belongs to the adenoviridae E4 30 to 34 kDa protein family.</text>
</comment>
<dbReference type="Proteomes" id="UP000319239">
    <property type="component" value="Segment"/>
</dbReference>
<evidence type="ECO:0000256" key="4">
    <source>
        <dbReference type="ARBA" id="ARBA00022518"/>
    </source>
</evidence>
<comment type="subunit">
    <text evidence="8">Interacts with E1B-55k.</text>
</comment>